<dbReference type="SUPFAM" id="SSF50978">
    <property type="entry name" value="WD40 repeat-like"/>
    <property type="match status" value="1"/>
</dbReference>
<dbReference type="Gene3D" id="2.130.10.10">
    <property type="entry name" value="YVTN repeat-like/Quinoprotein amine dehydrogenase"/>
    <property type="match status" value="2"/>
</dbReference>
<keyword evidence="2" id="KW-0677">Repeat</keyword>
<feature type="region of interest" description="Disordered" evidence="3">
    <location>
        <begin position="378"/>
        <end position="426"/>
    </location>
</feature>
<evidence type="ECO:0000256" key="3">
    <source>
        <dbReference type="SAM" id="MobiDB-lite"/>
    </source>
</evidence>
<dbReference type="AlphaFoldDB" id="A0A8J9TAF8"/>
<dbReference type="InterPro" id="IPR039328">
    <property type="entry name" value="WDR89"/>
</dbReference>
<accession>A0A8J9TAF8</accession>
<proteinExistence type="predicted"/>
<organism evidence="4">
    <name type="scientific">Phaeodactylum tricornutum</name>
    <name type="common">Diatom</name>
    <dbReference type="NCBI Taxonomy" id="2850"/>
    <lineage>
        <taxon>Eukaryota</taxon>
        <taxon>Sar</taxon>
        <taxon>Stramenopiles</taxon>
        <taxon>Ochrophyta</taxon>
        <taxon>Bacillariophyta</taxon>
        <taxon>Bacillariophyceae</taxon>
        <taxon>Bacillariophycidae</taxon>
        <taxon>Naviculales</taxon>
        <taxon>Phaeodactylaceae</taxon>
        <taxon>Phaeodactylum</taxon>
    </lineage>
</organism>
<dbReference type="PANTHER" id="PTHR22889">
    <property type="entry name" value="WD REPEAT-CONTAINING PROTEIN 89"/>
    <property type="match status" value="1"/>
</dbReference>
<dbReference type="Proteomes" id="UP000836788">
    <property type="component" value="Chromosome 4"/>
</dbReference>
<dbReference type="SMART" id="SM00320">
    <property type="entry name" value="WD40"/>
    <property type="match status" value="5"/>
</dbReference>
<gene>
    <name evidence="4" type="ORF">PTTT1_LOCUS40625</name>
</gene>
<dbReference type="InterPro" id="IPR036322">
    <property type="entry name" value="WD40_repeat_dom_sf"/>
</dbReference>
<dbReference type="InterPro" id="IPR015943">
    <property type="entry name" value="WD40/YVTN_repeat-like_dom_sf"/>
</dbReference>
<protein>
    <submittedName>
        <fullName evidence="4">Uncharacterized protein</fullName>
    </submittedName>
</protein>
<name>A0A8J9TAF8_PHATR</name>
<evidence type="ECO:0000256" key="2">
    <source>
        <dbReference type="ARBA" id="ARBA00022737"/>
    </source>
</evidence>
<feature type="compositionally biased region" description="Polar residues" evidence="3">
    <location>
        <begin position="379"/>
        <end position="398"/>
    </location>
</feature>
<reference evidence="4" key="1">
    <citation type="submission" date="2022-02" db="EMBL/GenBank/DDBJ databases">
        <authorList>
            <person name="Giguere J D."/>
        </authorList>
    </citation>
    <scope>NUCLEOTIDE SEQUENCE</scope>
    <source>
        <strain evidence="4">CCAP 1055/1</strain>
    </source>
</reference>
<evidence type="ECO:0000313" key="4">
    <source>
        <dbReference type="EMBL" id="CAG9289113.1"/>
    </source>
</evidence>
<dbReference type="Pfam" id="PF00400">
    <property type="entry name" value="WD40"/>
    <property type="match status" value="1"/>
</dbReference>
<dbReference type="InterPro" id="IPR001680">
    <property type="entry name" value="WD40_rpt"/>
</dbReference>
<dbReference type="PANTHER" id="PTHR22889:SF0">
    <property type="entry name" value="WD REPEAT-CONTAINING PROTEIN 89"/>
    <property type="match status" value="1"/>
</dbReference>
<evidence type="ECO:0000256" key="1">
    <source>
        <dbReference type="ARBA" id="ARBA00022574"/>
    </source>
</evidence>
<keyword evidence="1" id="KW-0853">WD repeat</keyword>
<dbReference type="EMBL" id="OU594945">
    <property type="protein sequence ID" value="CAG9289113.1"/>
    <property type="molecule type" value="Genomic_DNA"/>
</dbReference>
<sequence>MWNASSYFQPALKPSRTIVTSFTPQKPSIATNEGIGSENDAYEEGDWVLNLSHDAVSSTVSCALSNGEIQIYDQERLHPVASYCIPRITNRGSSATVLANELAYGSPGSHLLLAACSDGRIVVWDWRQSPNSGSQLHSSIPAGQATLTLSMGYSGALVAVGSDKEQVHFFDLRYGGNPVGSYTDAHTLEVTQVRFVDLSSSTLVSAGEDGLACLFDTRQATEETAMQTVLNVRAPVRRIGFCGNNRQDLYVLTGNETASIWDLNTSTCKRDFGYALRHDLGQAIHSQSPAPMDYLVDAKWDGGSNELQLVAGTADGNTALFRLTEDFQRAAWQPCHALVRGHRGVVRAWAPLSSSILLTAGEDARLCEWNRLGLHAHSAPSSQMPTATTDAATQFSTTPRNPVVGGGGPVRRANQRQRNKAATDPY</sequence>